<feature type="compositionally biased region" description="Low complexity" evidence="1">
    <location>
        <begin position="197"/>
        <end position="212"/>
    </location>
</feature>
<comment type="caution">
    <text evidence="3">The sequence shown here is derived from an EMBL/GenBank/DDBJ whole genome shotgun (WGS) entry which is preliminary data.</text>
</comment>
<evidence type="ECO:0000313" key="4">
    <source>
        <dbReference type="Proteomes" id="UP000317046"/>
    </source>
</evidence>
<keyword evidence="2" id="KW-1133">Transmembrane helix</keyword>
<feature type="transmembrane region" description="Helical" evidence="2">
    <location>
        <begin position="33"/>
        <end position="51"/>
    </location>
</feature>
<sequence>MNDVHAGLLGDDRAARAARAARRRAVAESVRRPVLRALACGLVVGAVGWFLGMHTHHAVLTGLGVVGLVLVAVTFDPRPDERWSREPSPDRHGARTELAHLSWTMRGRDGRVGERVVQRLLRTATSRLARVGLRLDDPDDAARAAELLGPRAWSTLHPGGGRMPRLADVEHTVARLEALVPAVPPDPTTRTGTSWTAADPAAAVALPAAPDPEAGRSAVTDPPPATRP</sequence>
<evidence type="ECO:0000256" key="1">
    <source>
        <dbReference type="SAM" id="MobiDB-lite"/>
    </source>
</evidence>
<organism evidence="3 4">
    <name type="scientific">Cellulomonas cellasea</name>
    <dbReference type="NCBI Taxonomy" id="43670"/>
    <lineage>
        <taxon>Bacteria</taxon>
        <taxon>Bacillati</taxon>
        <taxon>Actinomycetota</taxon>
        <taxon>Actinomycetes</taxon>
        <taxon>Micrococcales</taxon>
        <taxon>Cellulomonadaceae</taxon>
        <taxon>Cellulomonas</taxon>
    </lineage>
</organism>
<feature type="region of interest" description="Disordered" evidence="1">
    <location>
        <begin position="182"/>
        <end position="228"/>
    </location>
</feature>
<name>A0A4Y3KUS8_9CELL</name>
<feature type="transmembrane region" description="Helical" evidence="2">
    <location>
        <begin position="57"/>
        <end position="75"/>
    </location>
</feature>
<accession>A0A4Y3KUS8</accession>
<keyword evidence="4" id="KW-1185">Reference proteome</keyword>
<dbReference type="RefSeq" id="WP_141372020.1">
    <property type="nucleotide sequence ID" value="NZ_BJLR01000009.1"/>
</dbReference>
<keyword evidence="2" id="KW-0472">Membrane</keyword>
<dbReference type="Proteomes" id="UP000317046">
    <property type="component" value="Unassembled WGS sequence"/>
</dbReference>
<reference evidence="3" key="1">
    <citation type="submission" date="2019-06" db="EMBL/GenBank/DDBJ databases">
        <title>Whole genome shotgun sequence of Cellulomonas cellasea NBRC 3753.</title>
        <authorList>
            <person name="Hosoyama A."/>
            <person name="Uohara A."/>
            <person name="Ohji S."/>
            <person name="Ichikawa N."/>
        </authorList>
    </citation>
    <scope>NUCLEOTIDE SEQUENCE [LARGE SCALE GENOMIC DNA]</scope>
    <source>
        <strain evidence="3">NBRC 3753</strain>
    </source>
</reference>
<protein>
    <submittedName>
        <fullName evidence="3">Uncharacterized protein</fullName>
    </submittedName>
</protein>
<proteinExistence type="predicted"/>
<dbReference type="AlphaFoldDB" id="A0A4Y3KUS8"/>
<evidence type="ECO:0000256" key="2">
    <source>
        <dbReference type="SAM" id="Phobius"/>
    </source>
</evidence>
<evidence type="ECO:0000313" key="3">
    <source>
        <dbReference type="EMBL" id="GEA86975.1"/>
    </source>
</evidence>
<keyword evidence="2" id="KW-0812">Transmembrane</keyword>
<gene>
    <name evidence="3" type="ORF">CCE01nite_09240</name>
</gene>
<dbReference type="EMBL" id="BJLR01000009">
    <property type="protein sequence ID" value="GEA86975.1"/>
    <property type="molecule type" value="Genomic_DNA"/>
</dbReference>